<dbReference type="SUPFAM" id="SSF110849">
    <property type="entry name" value="ParB/Sulfiredoxin"/>
    <property type="match status" value="1"/>
</dbReference>
<dbReference type="Gene3D" id="1.10.10.2830">
    <property type="match status" value="1"/>
</dbReference>
<dbReference type="OrthoDB" id="9796891at2"/>
<dbReference type="SUPFAM" id="SSF109709">
    <property type="entry name" value="KorB DNA-binding domain-like"/>
    <property type="match status" value="1"/>
</dbReference>
<dbReference type="Gene3D" id="3.90.1530.30">
    <property type="match status" value="1"/>
</dbReference>
<accession>A0A495IX89</accession>
<reference evidence="4 5" key="1">
    <citation type="submission" date="2018-10" db="EMBL/GenBank/DDBJ databases">
        <title>Genomic Encyclopedia of Archaeal and Bacterial Type Strains, Phase II (KMG-II): from individual species to whole genera.</title>
        <authorList>
            <person name="Goeker M."/>
        </authorList>
    </citation>
    <scope>NUCLEOTIDE SEQUENCE [LARGE SCALE GENOMIC DNA]</scope>
    <source>
        <strain evidence="4 5">DSM 18602</strain>
    </source>
</reference>
<evidence type="ECO:0000313" key="5">
    <source>
        <dbReference type="Proteomes" id="UP000268007"/>
    </source>
</evidence>
<dbReference type="RefSeq" id="WP_121196480.1">
    <property type="nucleotide sequence ID" value="NZ_RBKU01000001.1"/>
</dbReference>
<protein>
    <submittedName>
        <fullName evidence="4">ParB/RepB/Spo0J family partition protein</fullName>
    </submittedName>
</protein>
<name>A0A495IX89_9SPHI</name>
<dbReference type="GO" id="GO:0007059">
    <property type="term" value="P:chromosome segregation"/>
    <property type="evidence" value="ECO:0007669"/>
    <property type="project" value="TreeGrafter"/>
</dbReference>
<dbReference type="InterPro" id="IPR041468">
    <property type="entry name" value="HTH_ParB/Spo0J"/>
</dbReference>
<keyword evidence="5" id="KW-1185">Reference proteome</keyword>
<comment type="similarity">
    <text evidence="1">Belongs to the ParB family.</text>
</comment>
<evidence type="ECO:0000256" key="2">
    <source>
        <dbReference type="SAM" id="Coils"/>
    </source>
</evidence>
<dbReference type="InterPro" id="IPR003115">
    <property type="entry name" value="ParB_N"/>
</dbReference>
<dbReference type="NCBIfam" id="TIGR00180">
    <property type="entry name" value="parB_part"/>
    <property type="match status" value="1"/>
</dbReference>
<dbReference type="EMBL" id="RBKU01000001">
    <property type="protein sequence ID" value="RKR80668.1"/>
    <property type="molecule type" value="Genomic_DNA"/>
</dbReference>
<keyword evidence="2" id="KW-0175">Coiled coil</keyword>
<comment type="caution">
    <text evidence="4">The sequence shown here is derived from an EMBL/GenBank/DDBJ whole genome shotgun (WGS) entry which is preliminary data.</text>
</comment>
<feature type="domain" description="ParB-like N-terminal" evidence="3">
    <location>
        <begin position="43"/>
        <end position="133"/>
    </location>
</feature>
<dbReference type="InterPro" id="IPR004437">
    <property type="entry name" value="ParB/RepB/Spo0J"/>
</dbReference>
<feature type="coiled-coil region" evidence="2">
    <location>
        <begin position="588"/>
        <end position="623"/>
    </location>
</feature>
<proteinExistence type="inferred from homology"/>
<dbReference type="SMART" id="SM00470">
    <property type="entry name" value="ParB"/>
    <property type="match status" value="1"/>
</dbReference>
<evidence type="ECO:0000313" key="4">
    <source>
        <dbReference type="EMBL" id="RKR80668.1"/>
    </source>
</evidence>
<organism evidence="4 5">
    <name type="scientific">Mucilaginibacter gracilis</name>
    <dbReference type="NCBI Taxonomy" id="423350"/>
    <lineage>
        <taxon>Bacteria</taxon>
        <taxon>Pseudomonadati</taxon>
        <taxon>Bacteroidota</taxon>
        <taxon>Sphingobacteriia</taxon>
        <taxon>Sphingobacteriales</taxon>
        <taxon>Sphingobacteriaceae</taxon>
        <taxon>Mucilaginibacter</taxon>
    </lineage>
</organism>
<dbReference type="InterPro" id="IPR050336">
    <property type="entry name" value="Chromosome_partition/occlusion"/>
</dbReference>
<gene>
    <name evidence="4" type="ORF">BDD43_0800</name>
</gene>
<dbReference type="Pfam" id="PF17762">
    <property type="entry name" value="HTH_ParB"/>
    <property type="match status" value="1"/>
</dbReference>
<dbReference type="AlphaFoldDB" id="A0A495IX89"/>
<evidence type="ECO:0000256" key="1">
    <source>
        <dbReference type="ARBA" id="ARBA00006295"/>
    </source>
</evidence>
<sequence>MSTPIIAKKKAAVKKNGTHKTTAITAVSKEQTLPAIGKEGIFEKVAVAAIDFSPLNYRKYYSQAALDSFAGEVAVHGIISPVTLRKMPSGRYELVAGERRLRAALIAGLTELPAIIKVLTDAEVIEIQLAENLQRENPHAMEEAQAIGQMQKVHMSIEKIAGRLGKSKTFVYSRIKFLDLTEPMQEMFFADAINMQEAFDIAALSAESQQELFEQHCADWKEITNFKIHNLRYVLSRYKYDLNNAPFNIKDKKLIPNMGACTNCPFNTATLKSLFPELSKEATCTNRDCYQSKCNAQFIQMFTTEFAAQPPQALLYEWGLSDRIKKLLNSITGVAELPTYGKNEVTVINAPVKPEREDYFETGYGLEDDEYDGAEEETPEFNEAGYQIALQEYEADTEEYNQLIQSSDLFKALLVSETKVVPVLFLLGVSSAPTNNGAVVSAKEVQEAIKTGNATPELLVLEIGRLNSREQRAKELDSEKVHVNIHTAFVELNKDMNNVNALTTADLVAARLLVYQSLDWSTRSSVKDVLFNAENRELPIYEIMEKLTEQQYSYMIRKAIAGKSESKLPGNDTGEVLQKVAESAGVNIAQIEQEQQEKTDKRTEKLQQRISDLQKKIDILERTRPTGEELETDKNQ</sequence>
<dbReference type="InterPro" id="IPR036086">
    <property type="entry name" value="ParB/Sulfiredoxin_sf"/>
</dbReference>
<dbReference type="GO" id="GO:0003677">
    <property type="term" value="F:DNA binding"/>
    <property type="evidence" value="ECO:0007669"/>
    <property type="project" value="InterPro"/>
</dbReference>
<dbReference type="GO" id="GO:0005694">
    <property type="term" value="C:chromosome"/>
    <property type="evidence" value="ECO:0007669"/>
    <property type="project" value="TreeGrafter"/>
</dbReference>
<dbReference type="PANTHER" id="PTHR33375">
    <property type="entry name" value="CHROMOSOME-PARTITIONING PROTEIN PARB-RELATED"/>
    <property type="match status" value="1"/>
</dbReference>
<dbReference type="Proteomes" id="UP000268007">
    <property type="component" value="Unassembled WGS sequence"/>
</dbReference>
<dbReference type="Pfam" id="PF02195">
    <property type="entry name" value="ParB_N"/>
    <property type="match status" value="1"/>
</dbReference>
<evidence type="ECO:0000259" key="3">
    <source>
        <dbReference type="SMART" id="SM00470"/>
    </source>
</evidence>
<dbReference type="PANTHER" id="PTHR33375:SF7">
    <property type="entry name" value="CHROMOSOME 2-PARTITIONING PROTEIN PARB-RELATED"/>
    <property type="match status" value="1"/>
</dbReference>